<protein>
    <submittedName>
        <fullName evidence="1">Uncharacterized protein</fullName>
    </submittedName>
</protein>
<organism evidence="1 2">
    <name type="scientific">Drosophila gunungcola</name>
    <name type="common">fruit fly</name>
    <dbReference type="NCBI Taxonomy" id="103775"/>
    <lineage>
        <taxon>Eukaryota</taxon>
        <taxon>Metazoa</taxon>
        <taxon>Ecdysozoa</taxon>
        <taxon>Arthropoda</taxon>
        <taxon>Hexapoda</taxon>
        <taxon>Insecta</taxon>
        <taxon>Pterygota</taxon>
        <taxon>Neoptera</taxon>
        <taxon>Endopterygota</taxon>
        <taxon>Diptera</taxon>
        <taxon>Brachycera</taxon>
        <taxon>Muscomorpha</taxon>
        <taxon>Ephydroidea</taxon>
        <taxon>Drosophilidae</taxon>
        <taxon>Drosophila</taxon>
        <taxon>Sophophora</taxon>
    </lineage>
</organism>
<name>A0A9P9YSR1_9MUSC</name>
<reference evidence="1" key="1">
    <citation type="journal article" date="2023" name="Genome Biol. Evol.">
        <title>Long-read-based Genome Assembly of Drosophila gunungcola Reveals Fewer Chemosensory Genes in Flower-breeding Species.</title>
        <authorList>
            <person name="Negi A."/>
            <person name="Liao B.Y."/>
            <person name="Yeh S.D."/>
        </authorList>
    </citation>
    <scope>NUCLEOTIDE SEQUENCE</scope>
    <source>
        <strain evidence="1">Sukarami</strain>
    </source>
</reference>
<evidence type="ECO:0000313" key="1">
    <source>
        <dbReference type="EMBL" id="KAI8042474.1"/>
    </source>
</evidence>
<evidence type="ECO:0000313" key="2">
    <source>
        <dbReference type="Proteomes" id="UP001059596"/>
    </source>
</evidence>
<proteinExistence type="predicted"/>
<dbReference type="AlphaFoldDB" id="A0A9P9YSR1"/>
<accession>A0A9P9YSR1</accession>
<gene>
    <name evidence="1" type="ORF">M5D96_003787</name>
</gene>
<dbReference type="Proteomes" id="UP001059596">
    <property type="component" value="Unassembled WGS sequence"/>
</dbReference>
<dbReference type="EMBL" id="JAMKOV010000002">
    <property type="protein sequence ID" value="KAI8042474.1"/>
    <property type="molecule type" value="Genomic_DNA"/>
</dbReference>
<sequence>MKKKYSIFFCREGKSMGMKEEPEWIL</sequence>
<keyword evidence="2" id="KW-1185">Reference proteome</keyword>
<comment type="caution">
    <text evidence="1">The sequence shown here is derived from an EMBL/GenBank/DDBJ whole genome shotgun (WGS) entry which is preliminary data.</text>
</comment>